<dbReference type="Pfam" id="PF25210">
    <property type="entry name" value="Kelch_FKB95"/>
    <property type="match status" value="2"/>
</dbReference>
<dbReference type="PROSITE" id="PS50104">
    <property type="entry name" value="TIR"/>
    <property type="match status" value="1"/>
</dbReference>
<keyword evidence="6" id="KW-1185">Reference proteome</keyword>
<dbReference type="InterPro" id="IPR015915">
    <property type="entry name" value="Kelch-typ_b-propeller"/>
</dbReference>
<dbReference type="Pfam" id="PF01582">
    <property type="entry name" value="TIR"/>
    <property type="match status" value="1"/>
</dbReference>
<keyword evidence="3" id="KW-0812">Transmembrane</keyword>
<dbReference type="PANTHER" id="PTHR47213">
    <property type="entry name" value="OS07G0567300 PROTEIN"/>
    <property type="match status" value="1"/>
</dbReference>
<reference evidence="5 6" key="1">
    <citation type="submission" date="2021-03" db="EMBL/GenBank/DDBJ databases">
        <authorList>
            <person name="King G.J."/>
            <person name="Bancroft I."/>
            <person name="Baten A."/>
            <person name="Bloomfield J."/>
            <person name="Borpatragohain P."/>
            <person name="He Z."/>
            <person name="Irish N."/>
            <person name="Irwin J."/>
            <person name="Liu K."/>
            <person name="Mauleon R.P."/>
            <person name="Moore J."/>
            <person name="Morris R."/>
            <person name="Ostergaard L."/>
            <person name="Wang B."/>
            <person name="Wells R."/>
        </authorList>
    </citation>
    <scope>NUCLEOTIDE SEQUENCE [LARGE SCALE GENOMIC DNA]</scope>
    <source>
        <strain evidence="5">R-o-18</strain>
        <tissue evidence="5">Leaf</tissue>
    </source>
</reference>
<evidence type="ECO:0000259" key="4">
    <source>
        <dbReference type="PROSITE" id="PS50104"/>
    </source>
</evidence>
<dbReference type="SMART" id="SM00612">
    <property type="entry name" value="Kelch"/>
    <property type="match status" value="3"/>
</dbReference>
<dbReference type="Pfam" id="PF04488">
    <property type="entry name" value="Gly_transf_sug"/>
    <property type="match status" value="1"/>
</dbReference>
<dbReference type="SUPFAM" id="SSF52200">
    <property type="entry name" value="Toll/Interleukin receptor TIR domain"/>
    <property type="match status" value="1"/>
</dbReference>
<protein>
    <recommendedName>
        <fullName evidence="4">TIR domain-containing protein</fullName>
    </recommendedName>
</protein>
<dbReference type="SUPFAM" id="SSF53448">
    <property type="entry name" value="Nucleotide-diphospho-sugar transferases"/>
    <property type="match status" value="2"/>
</dbReference>
<organism evidence="5 6">
    <name type="scientific">Brassica rapa subsp. trilocularis</name>
    <dbReference type="NCBI Taxonomy" id="1813537"/>
    <lineage>
        <taxon>Eukaryota</taxon>
        <taxon>Viridiplantae</taxon>
        <taxon>Streptophyta</taxon>
        <taxon>Embryophyta</taxon>
        <taxon>Tracheophyta</taxon>
        <taxon>Spermatophyta</taxon>
        <taxon>Magnoliopsida</taxon>
        <taxon>eudicotyledons</taxon>
        <taxon>Gunneridae</taxon>
        <taxon>Pentapetalae</taxon>
        <taxon>rosids</taxon>
        <taxon>malvids</taxon>
        <taxon>Brassicales</taxon>
        <taxon>Brassicaceae</taxon>
        <taxon>Brassiceae</taxon>
        <taxon>Brassica</taxon>
    </lineage>
</organism>
<dbReference type="EMBL" id="JADBGQ010000007">
    <property type="protein sequence ID" value="KAG5389562.1"/>
    <property type="molecule type" value="Genomic_DNA"/>
</dbReference>
<dbReference type="Pfam" id="PF04572">
    <property type="entry name" value="Gb3_synth"/>
    <property type="match status" value="2"/>
</dbReference>
<dbReference type="InterPro" id="IPR006652">
    <property type="entry name" value="Kelch_1"/>
</dbReference>
<keyword evidence="1" id="KW-0175">Coiled coil</keyword>
<name>A0ABQ7LTF7_BRACM</name>
<dbReference type="Pfam" id="PF00646">
    <property type="entry name" value="F-box"/>
    <property type="match status" value="2"/>
</dbReference>
<feature type="compositionally biased region" description="Acidic residues" evidence="2">
    <location>
        <begin position="88"/>
        <end position="110"/>
    </location>
</feature>
<evidence type="ECO:0000256" key="1">
    <source>
        <dbReference type="SAM" id="Coils"/>
    </source>
</evidence>
<feature type="transmembrane region" description="Helical" evidence="3">
    <location>
        <begin position="12"/>
        <end position="32"/>
    </location>
</feature>
<keyword evidence="3" id="KW-0472">Membrane</keyword>
<accession>A0ABQ7LTF7</accession>
<dbReference type="InterPro" id="IPR001810">
    <property type="entry name" value="F-box_dom"/>
</dbReference>
<dbReference type="InterPro" id="IPR035897">
    <property type="entry name" value="Toll_tir_struct_dom_sf"/>
</dbReference>
<evidence type="ECO:0000313" key="6">
    <source>
        <dbReference type="Proteomes" id="UP000823674"/>
    </source>
</evidence>
<evidence type="ECO:0000313" key="5">
    <source>
        <dbReference type="EMBL" id="KAG5389562.1"/>
    </source>
</evidence>
<dbReference type="InterPro" id="IPR007577">
    <property type="entry name" value="GlycoTrfase_DXD_sugar-bd_CS"/>
</dbReference>
<dbReference type="PANTHER" id="PTHR47213:SF1">
    <property type="entry name" value="OS07G0567300 PROTEIN"/>
    <property type="match status" value="1"/>
</dbReference>
<dbReference type="Gene3D" id="3.40.50.10140">
    <property type="entry name" value="Toll/interleukin-1 receptor homology (TIR) domain"/>
    <property type="match status" value="1"/>
</dbReference>
<comment type="caution">
    <text evidence="5">The sequence shown here is derived from an EMBL/GenBank/DDBJ whole genome shotgun (WGS) entry which is preliminary data.</text>
</comment>
<sequence>MLRSRRSRSRHGAQACAVMSAVLLLVSVSLLYTRLSLFSSHSPTHLRSSPGEDAVLFPDSLLVSDSDVVETTGGRGSSTSTEDRIDEHDDAIEEDRNDGASNEDDENQDAEQEREVTADPNRSKASSSGFYFDHVDGVVRRAFNKRSIDEWDYDYTGFSNDDDSSVKSQALFGSDDVPLDEAIRKKMVEVASVEDALLLKSGKRVSPLREGWGDWFDKKGAFLRKDRMFRSNFETLNPLNNPMLQDPDGVGVTGLTAGDKVVQMWRLSEVKRGTLTAKKPLSVVEKKEPNGIKSGERKTLDDDKKVGVEDEVREHLYADGTRWGYYPGLEPGLSFSEFLDSFFRKGRCGVRVFMVWNSPGWMFSVRHQRGLESLLSQHKDACVVVLSETVELDFFRSSFVKDGYKVAVAMPNLDELLQDTPAHVFASIWFDWRKTKFYPTHYSELVRLATLYKYGGVYLDSDVIVLGSLSSLRNTLGMEDQAAGESLNGAVMSFEKKSPFLLECLNEYYLTYDDKCLRCNGADLLTRVAKRFLNGKNRRMTQQELNVRPFSVFFPISSQQITNYFAYPATEEEKSKQDELFKKIINESLTFHFWNSVTSSLIPEPESLVARLLDHSCLRCSDTCLSLYILSPFMFPPRPQVFVNFRGEELRNGFVSHVVKALKDVRINVFIDSLELRGVETLDHLLKRIDESEMALAIFSDRYTESEWCLDELVRMYDRMKEGKLVVIPVFYRVSTVDVKIFRGQFGRHFTNTVRRKFGTIKAPAAQRWKIAVTSIASMTGLTSKVHRYGGVYLDSDVIVLSSLSSLRNTLGMEDHASNESLNGAVMSFEKKSPFLLECLNEYYLTYDDKCLRCKGADLLTRVAKRFLNGKNRRMTQQELNARPFSIFFPISSQQITNVTSSLIPEPESLVARLLDRSCLRCSDAVNQGFEASNTSHVEFCLSSESFHPHPKVIAPMNLQIEPPEKKRKNRTSPPPPPPSCPSFSLFPDEIFVNCLARISRMYYPTLSIISKSFRSLLSSMELYAARSHIGSNEQCLYVCLSDESYQSPQWFTLCINPNRTLTVSTIKKKKNKKTIGKSLAPIPSSSDFPSVSESTLVVGSDIYVIGGPIKTELSMPKCTRPSSAVRILDCRTHTWRDAPSMIVPRNHALTCFYDGKIYVMGGCGELEEPWAEVFETNTQTWEPLSDPGTEIRNIGSCTFYTIKEIKGKIFFWNPNRTYAYDTSQDNWESYAGSWESTTCLIDDHGPFHFYLWAKDEADWEIIKGLYSLRQLYKRNGGSSRNTTKLVSCGGKLLLLWEGYMKHNPNNRKKIWCAGITLKTDDEGEVWGNVEWIDIVHSVPTQCELLHCLVVTLEKREEEEANGEQQELRRRIRAIQEVIAAMNLQVRVEPPEKKSKRKKKTSPPPSTSPSFSLLPDEIIVSCLALISRAYYPRLSIISKSFRSLLSSKQLYTARSHIGSTEQCLYVCLSDERYQSPQWFTRWINPNLALEKKKKKKTLEKSLAPILSSDSPLISKSTVVVGSDIYLIGGPTKTEPSCPSSAIRILDCRTHTWRDAPSMIVARNDSLTCFYDGKIYVMGGCGDDDEPWAEVFDIKTQTWERLSDPGNQIRNIWRCDFYTIIGMKGKIHFWNSYRAYAYDTSQDNWESMIDGGVWYHCIPKSACEIDGVWYHMSYGRSYDFRWTMEGETWKAVKGLDSLIKMYNRNGGSSCNKTKLVSCCGKLLLLWEGYMKHNPNNRKKIWCAEITLETDDEGEVWGNAEWIDVVKSVPTQCELLNCLVVSV</sequence>
<dbReference type="InterPro" id="IPR057499">
    <property type="entry name" value="Kelch_FKB95"/>
</dbReference>
<keyword evidence="3" id="KW-1133">Transmembrane helix</keyword>
<dbReference type="CDD" id="cd22152">
    <property type="entry name" value="F-box_AtAFR-like"/>
    <property type="match status" value="2"/>
</dbReference>
<evidence type="ECO:0000256" key="2">
    <source>
        <dbReference type="SAM" id="MobiDB-lite"/>
    </source>
</evidence>
<evidence type="ECO:0000256" key="3">
    <source>
        <dbReference type="SAM" id="Phobius"/>
    </source>
</evidence>
<dbReference type="Proteomes" id="UP000823674">
    <property type="component" value="Chromosome A08"/>
</dbReference>
<dbReference type="InterPro" id="IPR007652">
    <property type="entry name" value="A1-4-GlycosylTfrase_dom"/>
</dbReference>
<dbReference type="SUPFAM" id="SSF117281">
    <property type="entry name" value="Kelch motif"/>
    <property type="match status" value="2"/>
</dbReference>
<dbReference type="InterPro" id="IPR044789">
    <property type="entry name" value="Put_A1-4-GlycosylTfrase_plant"/>
</dbReference>
<dbReference type="SMART" id="SM00256">
    <property type="entry name" value="FBOX"/>
    <property type="match status" value="2"/>
</dbReference>
<feature type="region of interest" description="Disordered" evidence="2">
    <location>
        <begin position="67"/>
        <end position="125"/>
    </location>
</feature>
<feature type="region of interest" description="Disordered" evidence="2">
    <location>
        <begin position="958"/>
        <end position="982"/>
    </location>
</feature>
<gene>
    <name evidence="5" type="primary">A08p021130.1_BraROA</name>
    <name evidence="5" type="ORF">IGI04_031103</name>
</gene>
<dbReference type="InterPro" id="IPR029044">
    <property type="entry name" value="Nucleotide-diphossugar_trans"/>
</dbReference>
<proteinExistence type="predicted"/>
<feature type="coiled-coil region" evidence="1">
    <location>
        <begin position="1351"/>
        <end position="1385"/>
    </location>
</feature>
<feature type="region of interest" description="Disordered" evidence="2">
    <location>
        <begin position="1389"/>
        <end position="1409"/>
    </location>
</feature>
<dbReference type="Gene3D" id="2.120.10.80">
    <property type="entry name" value="Kelch-type beta propeller"/>
    <property type="match status" value="2"/>
</dbReference>
<feature type="domain" description="TIR" evidence="4">
    <location>
        <begin position="637"/>
        <end position="811"/>
    </location>
</feature>
<dbReference type="SMART" id="SM00255">
    <property type="entry name" value="TIR"/>
    <property type="match status" value="1"/>
</dbReference>
<dbReference type="InterPro" id="IPR000157">
    <property type="entry name" value="TIR_dom"/>
</dbReference>
<dbReference type="Gene3D" id="3.90.550.20">
    <property type="match status" value="2"/>
</dbReference>